<dbReference type="Pfam" id="PF19327">
    <property type="entry name" value="Ap4A_phos_N"/>
    <property type="match status" value="1"/>
</dbReference>
<dbReference type="InterPro" id="IPR036265">
    <property type="entry name" value="HIT-like_sf"/>
</dbReference>
<dbReference type="PANTHER" id="PTHR38420">
    <property type="entry name" value="AP-4-A PHOSPHORYLASE II"/>
    <property type="match status" value="1"/>
</dbReference>
<dbReference type="EMBL" id="JAUEPR010000004">
    <property type="protein sequence ID" value="KAK0485751.1"/>
    <property type="molecule type" value="Genomic_DNA"/>
</dbReference>
<dbReference type="GO" id="GO:0005524">
    <property type="term" value="F:ATP binding"/>
    <property type="evidence" value="ECO:0007669"/>
    <property type="project" value="InterPro"/>
</dbReference>
<name>A0AA39PL81_9AGAR</name>
<dbReference type="Pfam" id="PF09830">
    <property type="entry name" value="ATP_transf"/>
    <property type="match status" value="1"/>
</dbReference>
<dbReference type="GO" id="GO:0003877">
    <property type="term" value="F:ATP:ADP adenylyltransferase activity"/>
    <property type="evidence" value="ECO:0007669"/>
    <property type="project" value="InterPro"/>
</dbReference>
<dbReference type="InterPro" id="IPR009163">
    <property type="entry name" value="Ap4A_phos1/2"/>
</dbReference>
<evidence type="ECO:0000256" key="1">
    <source>
        <dbReference type="SAM" id="MobiDB-lite"/>
    </source>
</evidence>
<accession>A0AA39PL81</accession>
<protein>
    <submittedName>
        <fullName evidence="6">ATP adenylyltransferase-domain-containing protein</fullName>
    </submittedName>
</protein>
<feature type="domain" description="DUF7727" evidence="5">
    <location>
        <begin position="1"/>
        <end position="124"/>
    </location>
</feature>
<comment type="caution">
    <text evidence="6">The sequence shown here is derived from an EMBL/GenBank/DDBJ whole genome shotgun (WGS) entry which is preliminary data.</text>
</comment>
<proteinExistence type="predicted"/>
<sequence>MGNLIWHDFARFVSISASICKSFQSHAVWSAFFGIFYRKFFWDFVGGIIRDPGGIQPAPGAAVFISLIVKAPVIQIFTMIIGTFLVVVEYPLPQFKALAIYRSFVFRIVLLLFQAFLTVLYYQIIAKIPSSFDNAVNSGDLLFFPSTVHKHPEGGVEYEIRLCPALQKKPQLPSPDFHTADAVPNNSDQRPDPFNPPYNPNLFVGYLRNEDQEEEYVVLMNKYSILRGHFLLVTKEFKSQSLPLVPDDLVQTYALLTAAYKARQNMFAFYNCGNLSGASQPHKHIQLITVEDDDGPPIEALARAVTLEAPGYISMTDKPFSLTSLPYANHIYRFPQRLSSKSTDKIEQVLSAAFLSLLDLAISTIRHAPEYPAGKPSYNVIITLEHLHVIPRREENFVLQETGDNLSVNALGYAGMLLVKSERELEAVKSEGAGKILRGVGLESVHDLQVAGTSLEPGDVGTHL</sequence>
<feature type="transmembrane region" description="Helical" evidence="2">
    <location>
        <begin position="104"/>
        <end position="124"/>
    </location>
</feature>
<dbReference type="InterPro" id="IPR045759">
    <property type="entry name" value="Ap4A_phos1/2_N"/>
</dbReference>
<dbReference type="InterPro" id="IPR043171">
    <property type="entry name" value="Ap4A_phos1/2-like"/>
</dbReference>
<dbReference type="InterPro" id="IPR019200">
    <property type="entry name" value="ATP_adenylylTrfase_C"/>
</dbReference>
<evidence type="ECO:0000259" key="4">
    <source>
        <dbReference type="Pfam" id="PF19327"/>
    </source>
</evidence>
<dbReference type="GO" id="GO:0009117">
    <property type="term" value="P:nucleotide metabolic process"/>
    <property type="evidence" value="ECO:0007669"/>
    <property type="project" value="InterPro"/>
</dbReference>
<evidence type="ECO:0000259" key="5">
    <source>
        <dbReference type="Pfam" id="PF24853"/>
    </source>
</evidence>
<gene>
    <name evidence="6" type="ORF">IW261DRAFT_1329490</name>
</gene>
<keyword evidence="2" id="KW-1133">Transmembrane helix</keyword>
<keyword evidence="2" id="KW-0472">Membrane</keyword>
<feature type="region of interest" description="Disordered" evidence="1">
    <location>
        <begin position="177"/>
        <end position="196"/>
    </location>
</feature>
<dbReference type="SUPFAM" id="SSF54197">
    <property type="entry name" value="HIT-like"/>
    <property type="match status" value="1"/>
</dbReference>
<dbReference type="Proteomes" id="UP001175227">
    <property type="component" value="Unassembled WGS sequence"/>
</dbReference>
<dbReference type="AlphaFoldDB" id="A0AA39PL81"/>
<dbReference type="PANTHER" id="PTHR38420:SF1">
    <property type="entry name" value="PUTATIVE (AFU_ORTHOLOGUE AFUA_5G14690)-RELATED"/>
    <property type="match status" value="1"/>
</dbReference>
<keyword evidence="7" id="KW-1185">Reference proteome</keyword>
<organism evidence="6 7">
    <name type="scientific">Armillaria novae-zelandiae</name>
    <dbReference type="NCBI Taxonomy" id="153914"/>
    <lineage>
        <taxon>Eukaryota</taxon>
        <taxon>Fungi</taxon>
        <taxon>Dikarya</taxon>
        <taxon>Basidiomycota</taxon>
        <taxon>Agaricomycotina</taxon>
        <taxon>Agaricomycetes</taxon>
        <taxon>Agaricomycetidae</taxon>
        <taxon>Agaricales</taxon>
        <taxon>Marasmiineae</taxon>
        <taxon>Physalacriaceae</taxon>
        <taxon>Armillaria</taxon>
    </lineage>
</organism>
<dbReference type="Pfam" id="PF24853">
    <property type="entry name" value="DUF7727"/>
    <property type="match status" value="1"/>
</dbReference>
<keyword evidence="6" id="KW-0548">Nucleotidyltransferase</keyword>
<keyword evidence="2" id="KW-0812">Transmembrane</keyword>
<feature type="domain" description="Ap4A phosphorylase 1/2 N-terminal" evidence="4">
    <location>
        <begin position="125"/>
        <end position="299"/>
    </location>
</feature>
<reference evidence="6" key="1">
    <citation type="submission" date="2023-06" db="EMBL/GenBank/DDBJ databases">
        <authorList>
            <consortium name="Lawrence Berkeley National Laboratory"/>
            <person name="Ahrendt S."/>
            <person name="Sahu N."/>
            <person name="Indic B."/>
            <person name="Wong-Bajracharya J."/>
            <person name="Merenyi Z."/>
            <person name="Ke H.-M."/>
            <person name="Monk M."/>
            <person name="Kocsube S."/>
            <person name="Drula E."/>
            <person name="Lipzen A."/>
            <person name="Balint B."/>
            <person name="Henrissat B."/>
            <person name="Andreopoulos B."/>
            <person name="Martin F.M."/>
            <person name="Harder C.B."/>
            <person name="Rigling D."/>
            <person name="Ford K.L."/>
            <person name="Foster G.D."/>
            <person name="Pangilinan J."/>
            <person name="Papanicolaou A."/>
            <person name="Barry K."/>
            <person name="LaButti K."/>
            <person name="Viragh M."/>
            <person name="Koriabine M."/>
            <person name="Yan M."/>
            <person name="Riley R."/>
            <person name="Champramary S."/>
            <person name="Plett K.L."/>
            <person name="Tsai I.J."/>
            <person name="Slot J."/>
            <person name="Sipos G."/>
            <person name="Plett J."/>
            <person name="Nagy L.G."/>
            <person name="Grigoriev I.V."/>
        </authorList>
    </citation>
    <scope>NUCLEOTIDE SEQUENCE</scope>
    <source>
        <strain evidence="6">ICMP 16352</strain>
    </source>
</reference>
<evidence type="ECO:0000313" key="6">
    <source>
        <dbReference type="EMBL" id="KAK0485751.1"/>
    </source>
</evidence>
<evidence type="ECO:0000256" key="2">
    <source>
        <dbReference type="SAM" id="Phobius"/>
    </source>
</evidence>
<evidence type="ECO:0000259" key="3">
    <source>
        <dbReference type="Pfam" id="PF09830"/>
    </source>
</evidence>
<feature type="domain" description="ATP adenylyltransferase C-terminal" evidence="3">
    <location>
        <begin position="324"/>
        <end position="442"/>
    </location>
</feature>
<keyword evidence="6" id="KW-0808">Transferase</keyword>
<feature type="transmembrane region" description="Helical" evidence="2">
    <location>
        <begin position="73"/>
        <end position="92"/>
    </location>
</feature>
<dbReference type="Gene3D" id="3.30.428.70">
    <property type="match status" value="1"/>
</dbReference>
<evidence type="ECO:0000313" key="7">
    <source>
        <dbReference type="Proteomes" id="UP001175227"/>
    </source>
</evidence>
<dbReference type="InterPro" id="IPR056144">
    <property type="entry name" value="DUF7727"/>
</dbReference>